<evidence type="ECO:0000313" key="9">
    <source>
        <dbReference type="EMBL" id="KAF2550652.1"/>
    </source>
</evidence>
<evidence type="ECO:0000256" key="4">
    <source>
        <dbReference type="ARBA" id="ARBA00022776"/>
    </source>
</evidence>
<proteinExistence type="predicted"/>
<dbReference type="PROSITE" id="PS50294">
    <property type="entry name" value="WD_REPEATS_REGION"/>
    <property type="match status" value="1"/>
</dbReference>
<gene>
    <name evidence="9" type="ORF">F2Q68_00034885</name>
</gene>
<evidence type="ECO:0000256" key="7">
    <source>
        <dbReference type="PROSITE-ProRule" id="PRU00221"/>
    </source>
</evidence>
<dbReference type="InterPro" id="IPR036322">
    <property type="entry name" value="WD40_repeat_dom_sf"/>
</dbReference>
<dbReference type="SUPFAM" id="SSF50978">
    <property type="entry name" value="WD40 repeat-like"/>
    <property type="match status" value="1"/>
</dbReference>
<keyword evidence="1 7" id="KW-0853">WD repeat</keyword>
<dbReference type="PANTHER" id="PTHR19918:SF8">
    <property type="entry name" value="FI02843P"/>
    <property type="match status" value="1"/>
</dbReference>
<evidence type="ECO:0000256" key="8">
    <source>
        <dbReference type="SAM" id="MobiDB-lite"/>
    </source>
</evidence>
<reference evidence="9" key="1">
    <citation type="submission" date="2019-12" db="EMBL/GenBank/DDBJ databases">
        <title>Genome sequencing and annotation of Brassica cretica.</title>
        <authorList>
            <person name="Studholme D.J."/>
            <person name="Sarris P.F."/>
        </authorList>
    </citation>
    <scope>NUCLEOTIDE SEQUENCE</scope>
    <source>
        <strain evidence="9">PFS-001/15</strain>
        <tissue evidence="9">Leaf</tissue>
    </source>
</reference>
<dbReference type="AlphaFoldDB" id="A0A8S9H356"/>
<feature type="region of interest" description="Disordered" evidence="8">
    <location>
        <begin position="226"/>
        <end position="274"/>
    </location>
</feature>
<comment type="function">
    <text evidence="6">Component of the anaphase promoting complex/cyclosome (APC/C), a cell cycle-regulated E3 ubiquitin-protein ligase complex that controls progression through mitosis and the G1 phase of the cell cycle.</text>
</comment>
<evidence type="ECO:0000256" key="5">
    <source>
        <dbReference type="ARBA" id="ARBA00023306"/>
    </source>
</evidence>
<evidence type="ECO:0000256" key="2">
    <source>
        <dbReference type="ARBA" id="ARBA00022618"/>
    </source>
</evidence>
<protein>
    <recommendedName>
        <fullName evidence="11">Anaphase-promoting complex subunit 4 WD40 domain-containing protein</fullName>
    </recommendedName>
</protein>
<dbReference type="InterPro" id="IPR019775">
    <property type="entry name" value="WD40_repeat_CS"/>
</dbReference>
<keyword evidence="3" id="KW-0677">Repeat</keyword>
<evidence type="ECO:0008006" key="11">
    <source>
        <dbReference type="Google" id="ProtNLM"/>
    </source>
</evidence>
<dbReference type="PROSITE" id="PS50082">
    <property type="entry name" value="WD_REPEATS_2"/>
    <property type="match status" value="1"/>
</dbReference>
<dbReference type="GO" id="GO:0031145">
    <property type="term" value="P:anaphase-promoting complex-dependent catabolic process"/>
    <property type="evidence" value="ECO:0007669"/>
    <property type="project" value="TreeGrafter"/>
</dbReference>
<feature type="repeat" description="WD" evidence="7">
    <location>
        <begin position="114"/>
        <end position="147"/>
    </location>
</feature>
<dbReference type="GO" id="GO:0005680">
    <property type="term" value="C:anaphase-promoting complex"/>
    <property type="evidence" value="ECO:0007669"/>
    <property type="project" value="TreeGrafter"/>
</dbReference>
<sequence length="274" mass="30624">MSGSGLLWRLTEVTLERSSTTTTQWLHRLEEHTYAVKALAWCPFQSSLLATGGGGGDRSIKFWNTHTGACLNSVHAGSQVCALFWSKKERELLSSHGNHLALLYYPSLLKIAELTGHTSSVLCMAQSPDGCTVASAAGDQTLRFWDVFGMPETAKKRDHKARHDPFPHPGKFNQRIFALATVMSSVLIYKLPETPFKGGKFNQRYLDICVDCKAFMEKFKEVAEFEEEKEETKEASDTAGLLEKLTVEEKNTEEEKEEKPVEKVASADARRESC</sequence>
<dbReference type="Pfam" id="PF00400">
    <property type="entry name" value="WD40"/>
    <property type="match status" value="2"/>
</dbReference>
<keyword evidence="5" id="KW-0131">Cell cycle</keyword>
<keyword evidence="2" id="KW-0132">Cell division</keyword>
<dbReference type="InterPro" id="IPR001680">
    <property type="entry name" value="WD40_rpt"/>
</dbReference>
<dbReference type="Gene3D" id="2.130.10.10">
    <property type="entry name" value="YVTN repeat-like/Quinoprotein amine dehydrogenase"/>
    <property type="match status" value="1"/>
</dbReference>
<evidence type="ECO:0000313" key="10">
    <source>
        <dbReference type="Proteomes" id="UP000712281"/>
    </source>
</evidence>
<evidence type="ECO:0000256" key="3">
    <source>
        <dbReference type="ARBA" id="ARBA00022737"/>
    </source>
</evidence>
<comment type="caution">
    <text evidence="9">The sequence shown here is derived from an EMBL/GenBank/DDBJ whole genome shotgun (WGS) entry which is preliminary data.</text>
</comment>
<dbReference type="Proteomes" id="UP000712281">
    <property type="component" value="Unassembled WGS sequence"/>
</dbReference>
<keyword evidence="4" id="KW-0498">Mitosis</keyword>
<dbReference type="SMART" id="SM00320">
    <property type="entry name" value="WD40"/>
    <property type="match status" value="3"/>
</dbReference>
<dbReference type="GO" id="GO:0051301">
    <property type="term" value="P:cell division"/>
    <property type="evidence" value="ECO:0007669"/>
    <property type="project" value="UniProtKB-KW"/>
</dbReference>
<dbReference type="InterPro" id="IPR033010">
    <property type="entry name" value="Cdc20/Fizzy"/>
</dbReference>
<accession>A0A8S9H356</accession>
<dbReference type="GO" id="GO:1990757">
    <property type="term" value="F:ubiquitin ligase activator activity"/>
    <property type="evidence" value="ECO:0007669"/>
    <property type="project" value="TreeGrafter"/>
</dbReference>
<evidence type="ECO:0000256" key="6">
    <source>
        <dbReference type="ARBA" id="ARBA00023425"/>
    </source>
</evidence>
<dbReference type="GO" id="GO:1905786">
    <property type="term" value="P:positive regulation of anaphase-promoting complex-dependent catabolic process"/>
    <property type="evidence" value="ECO:0007669"/>
    <property type="project" value="TreeGrafter"/>
</dbReference>
<organism evidence="9 10">
    <name type="scientific">Brassica cretica</name>
    <name type="common">Mustard</name>
    <dbReference type="NCBI Taxonomy" id="69181"/>
    <lineage>
        <taxon>Eukaryota</taxon>
        <taxon>Viridiplantae</taxon>
        <taxon>Streptophyta</taxon>
        <taxon>Embryophyta</taxon>
        <taxon>Tracheophyta</taxon>
        <taxon>Spermatophyta</taxon>
        <taxon>Magnoliopsida</taxon>
        <taxon>eudicotyledons</taxon>
        <taxon>Gunneridae</taxon>
        <taxon>Pentapetalae</taxon>
        <taxon>rosids</taxon>
        <taxon>malvids</taxon>
        <taxon>Brassicales</taxon>
        <taxon>Brassicaceae</taxon>
        <taxon>Brassiceae</taxon>
        <taxon>Brassica</taxon>
    </lineage>
</organism>
<name>A0A8S9H356_BRACR</name>
<dbReference type="PANTHER" id="PTHR19918">
    <property type="entry name" value="CELL DIVISION CYCLE 20 CDC20 FIZZY -RELATED"/>
    <property type="match status" value="1"/>
</dbReference>
<evidence type="ECO:0000256" key="1">
    <source>
        <dbReference type="ARBA" id="ARBA00022574"/>
    </source>
</evidence>
<dbReference type="GO" id="GO:0010997">
    <property type="term" value="F:anaphase-promoting complex binding"/>
    <property type="evidence" value="ECO:0007669"/>
    <property type="project" value="InterPro"/>
</dbReference>
<dbReference type="EMBL" id="QGKW02001988">
    <property type="protein sequence ID" value="KAF2550652.1"/>
    <property type="molecule type" value="Genomic_DNA"/>
</dbReference>
<dbReference type="InterPro" id="IPR015943">
    <property type="entry name" value="WD40/YVTN_repeat-like_dom_sf"/>
</dbReference>
<dbReference type="PROSITE" id="PS00678">
    <property type="entry name" value="WD_REPEATS_1"/>
    <property type="match status" value="1"/>
</dbReference>